<sequence>MQARSVTRDTEEDLDELDETDRAIERLEKRIQAQEQRVAQLKREGIVGQSAEQIRVNLCESLEELVRHRALILHDLANGE</sequence>
<reference evidence="2 3" key="1">
    <citation type="submission" date="2017-12" db="EMBL/GenBank/DDBJ databases">
        <title>Genome sequence of the active heterotrophic nitrifier-denitrifier, Cupriavidus pauculus UM1.</title>
        <authorList>
            <person name="Putonti C."/>
            <person name="Castignetti D."/>
        </authorList>
    </citation>
    <scope>NUCLEOTIDE SEQUENCE [LARGE SCALE GENOMIC DNA]</scope>
    <source>
        <strain evidence="2 3">UM1</strain>
    </source>
</reference>
<comment type="caution">
    <text evidence="2">The sequence shown here is derived from an EMBL/GenBank/DDBJ whole genome shotgun (WGS) entry which is preliminary data.</text>
</comment>
<gene>
    <name evidence="2" type="ORF">CYJ10_24420</name>
</gene>
<evidence type="ECO:0000313" key="3">
    <source>
        <dbReference type="Proteomes" id="UP000234341"/>
    </source>
</evidence>
<evidence type="ECO:0000256" key="1">
    <source>
        <dbReference type="SAM" id="Coils"/>
    </source>
</evidence>
<dbReference type="EMBL" id="PJRP01000014">
    <property type="protein sequence ID" value="PLP97943.1"/>
    <property type="molecule type" value="Genomic_DNA"/>
</dbReference>
<feature type="coiled-coil region" evidence="1">
    <location>
        <begin position="10"/>
        <end position="44"/>
    </location>
</feature>
<protein>
    <submittedName>
        <fullName evidence="2">Uncharacterized protein</fullName>
    </submittedName>
</protein>
<evidence type="ECO:0000313" key="2">
    <source>
        <dbReference type="EMBL" id="PLP97943.1"/>
    </source>
</evidence>
<dbReference type="Proteomes" id="UP000234341">
    <property type="component" value="Unassembled WGS sequence"/>
</dbReference>
<name>A0A2N5C6V5_9BURK</name>
<proteinExistence type="predicted"/>
<organism evidence="2 3">
    <name type="scientific">Cupriavidus pauculus</name>
    <dbReference type="NCBI Taxonomy" id="82633"/>
    <lineage>
        <taxon>Bacteria</taxon>
        <taxon>Pseudomonadati</taxon>
        <taxon>Pseudomonadota</taxon>
        <taxon>Betaproteobacteria</taxon>
        <taxon>Burkholderiales</taxon>
        <taxon>Burkholderiaceae</taxon>
        <taxon>Cupriavidus</taxon>
    </lineage>
</organism>
<dbReference type="AlphaFoldDB" id="A0A2N5C6V5"/>
<keyword evidence="1" id="KW-0175">Coiled coil</keyword>
<dbReference type="OrthoDB" id="8970377at2"/>
<accession>A0A2N5C6V5</accession>